<gene>
    <name evidence="1" type="ORF">BC938DRAFT_473818</name>
</gene>
<dbReference type="Proteomes" id="UP000274822">
    <property type="component" value="Unassembled WGS sequence"/>
</dbReference>
<name>A0A433Q3A0_9FUNG</name>
<sequence>MDKKLFDRAATSYFQETSFIHWSLTGFLMAVKPFWDTAVLSKEFLSILKKRYLAILNNIIADENRDKDQRNMAAFLAKQVLRFISLSPVS</sequence>
<dbReference type="AlphaFoldDB" id="A0A433Q3A0"/>
<organism evidence="1 2">
    <name type="scientific">Jimgerdemannia flammicorona</name>
    <dbReference type="NCBI Taxonomy" id="994334"/>
    <lineage>
        <taxon>Eukaryota</taxon>
        <taxon>Fungi</taxon>
        <taxon>Fungi incertae sedis</taxon>
        <taxon>Mucoromycota</taxon>
        <taxon>Mucoromycotina</taxon>
        <taxon>Endogonomycetes</taxon>
        <taxon>Endogonales</taxon>
        <taxon>Endogonaceae</taxon>
        <taxon>Jimgerdemannia</taxon>
    </lineage>
</organism>
<proteinExistence type="predicted"/>
<dbReference type="EMBL" id="RBNJ01016503">
    <property type="protein sequence ID" value="RUS24293.1"/>
    <property type="molecule type" value="Genomic_DNA"/>
</dbReference>
<protein>
    <submittedName>
        <fullName evidence="1">Uncharacterized protein</fullName>
    </submittedName>
</protein>
<evidence type="ECO:0000313" key="2">
    <source>
        <dbReference type="Proteomes" id="UP000274822"/>
    </source>
</evidence>
<accession>A0A433Q3A0</accession>
<comment type="caution">
    <text evidence="1">The sequence shown here is derived from an EMBL/GenBank/DDBJ whole genome shotgun (WGS) entry which is preliminary data.</text>
</comment>
<reference evidence="1 2" key="1">
    <citation type="journal article" date="2018" name="New Phytol.">
        <title>Phylogenomics of Endogonaceae and evolution of mycorrhizas within Mucoromycota.</title>
        <authorList>
            <person name="Chang Y."/>
            <person name="Desiro A."/>
            <person name="Na H."/>
            <person name="Sandor L."/>
            <person name="Lipzen A."/>
            <person name="Clum A."/>
            <person name="Barry K."/>
            <person name="Grigoriev I.V."/>
            <person name="Martin F.M."/>
            <person name="Stajich J.E."/>
            <person name="Smith M.E."/>
            <person name="Bonito G."/>
            <person name="Spatafora J.W."/>
        </authorList>
    </citation>
    <scope>NUCLEOTIDE SEQUENCE [LARGE SCALE GENOMIC DNA]</scope>
    <source>
        <strain evidence="1 2">AD002</strain>
    </source>
</reference>
<keyword evidence="2" id="KW-1185">Reference proteome</keyword>
<evidence type="ECO:0000313" key="1">
    <source>
        <dbReference type="EMBL" id="RUS24293.1"/>
    </source>
</evidence>